<keyword evidence="4" id="KW-1185">Reference proteome</keyword>
<reference evidence="3" key="1">
    <citation type="submission" date="2022-03" db="EMBL/GenBank/DDBJ databases">
        <authorList>
            <person name="Martin C."/>
        </authorList>
    </citation>
    <scope>NUCLEOTIDE SEQUENCE</scope>
</reference>
<dbReference type="SUPFAM" id="SSF51197">
    <property type="entry name" value="Clavaminate synthase-like"/>
    <property type="match status" value="1"/>
</dbReference>
<feature type="compositionally biased region" description="Polar residues" evidence="2">
    <location>
        <begin position="14"/>
        <end position="28"/>
    </location>
</feature>
<dbReference type="AlphaFoldDB" id="A0A8S4PMH4"/>
<proteinExistence type="predicted"/>
<evidence type="ECO:0000313" key="4">
    <source>
        <dbReference type="Proteomes" id="UP000749559"/>
    </source>
</evidence>
<dbReference type="PANTHER" id="PTHR20883:SF14">
    <property type="entry name" value="PHYTANOYL-COA DIOXYGENASE"/>
    <property type="match status" value="1"/>
</dbReference>
<sequence length="370" mass="42244">MPPTTFKVEPGLVDSSNPGPFITKPTQPTEKKPGQLTKEQVDHYFEQGHLLIDDFFNIEDDLEPARDAIRDRVEALAQKLYKAGKIKKLYSDYGLFQRLTMIEKEFPGANVLLHKQQDVPQAFRDLWGNQRLLNAVEQLVGPDIAASTVWNLRTKTPKNEATVVPWHQDSAYFDNQSYNCHVVTAWIPFLDANEANGCMQVARGGHKLGKVARHECCAGPTWYVMLDDETMSKTLNVDLENDIITCPVPYGGMLLINNMIPHRSLTNVSNDIRWSVDLRWQKVGSPDCLWGIKQPLTLRTAANPNMKPDWAAYEAEDRTEVQTTSMGVKMDEFDTTIAGPWMKKWELVHHNEHTKAWMEQNPDNWKLENN</sequence>
<comment type="cofactor">
    <cofactor evidence="1">
        <name>Fe cation</name>
        <dbReference type="ChEBI" id="CHEBI:24875"/>
    </cofactor>
</comment>
<evidence type="ECO:0000256" key="1">
    <source>
        <dbReference type="ARBA" id="ARBA00001962"/>
    </source>
</evidence>
<dbReference type="OrthoDB" id="445007at2759"/>
<name>A0A8S4PMH4_OWEFU</name>
<dbReference type="Gene3D" id="2.60.120.620">
    <property type="entry name" value="q2cbj1_9rhob like domain"/>
    <property type="match status" value="1"/>
</dbReference>
<gene>
    <name evidence="3" type="ORF">OFUS_LOCUS17760</name>
</gene>
<accession>A0A8S4PMH4</accession>
<feature type="region of interest" description="Disordered" evidence="2">
    <location>
        <begin position="1"/>
        <end position="34"/>
    </location>
</feature>
<dbReference type="InterPro" id="IPR008775">
    <property type="entry name" value="Phytyl_CoA_dOase-like"/>
</dbReference>
<protein>
    <submittedName>
        <fullName evidence="3">Uncharacterized protein</fullName>
    </submittedName>
</protein>
<dbReference type="Proteomes" id="UP000749559">
    <property type="component" value="Unassembled WGS sequence"/>
</dbReference>
<comment type="caution">
    <text evidence="3">The sequence shown here is derived from an EMBL/GenBank/DDBJ whole genome shotgun (WGS) entry which is preliminary data.</text>
</comment>
<dbReference type="PANTHER" id="PTHR20883">
    <property type="entry name" value="PHYTANOYL-COA DIOXYGENASE DOMAIN CONTAINING 1"/>
    <property type="match status" value="1"/>
</dbReference>
<dbReference type="Pfam" id="PF05721">
    <property type="entry name" value="PhyH"/>
    <property type="match status" value="1"/>
</dbReference>
<dbReference type="EMBL" id="CAIIXF020000008">
    <property type="protein sequence ID" value="CAH1792836.1"/>
    <property type="molecule type" value="Genomic_DNA"/>
</dbReference>
<evidence type="ECO:0000313" key="3">
    <source>
        <dbReference type="EMBL" id="CAH1792836.1"/>
    </source>
</evidence>
<evidence type="ECO:0000256" key="2">
    <source>
        <dbReference type="SAM" id="MobiDB-lite"/>
    </source>
</evidence>
<organism evidence="3 4">
    <name type="scientific">Owenia fusiformis</name>
    <name type="common">Polychaete worm</name>
    <dbReference type="NCBI Taxonomy" id="6347"/>
    <lineage>
        <taxon>Eukaryota</taxon>
        <taxon>Metazoa</taxon>
        <taxon>Spiralia</taxon>
        <taxon>Lophotrochozoa</taxon>
        <taxon>Annelida</taxon>
        <taxon>Polychaeta</taxon>
        <taxon>Sedentaria</taxon>
        <taxon>Canalipalpata</taxon>
        <taxon>Sabellida</taxon>
        <taxon>Oweniida</taxon>
        <taxon>Oweniidae</taxon>
        <taxon>Owenia</taxon>
    </lineage>
</organism>